<feature type="signal peptide" evidence="1">
    <location>
        <begin position="1"/>
        <end position="23"/>
    </location>
</feature>
<name>A0A0J8XUN5_9GAMM</name>
<dbReference type="OrthoDB" id="6708408at2"/>
<protein>
    <submittedName>
        <fullName evidence="2">TIGR04219 family outer membrane beta-barrel protein</fullName>
    </submittedName>
</protein>
<comment type="caution">
    <text evidence="2">The sequence shown here is derived from an EMBL/GenBank/DDBJ whole genome shotgun (WGS) entry which is preliminary data.</text>
</comment>
<evidence type="ECO:0000313" key="3">
    <source>
        <dbReference type="Proteomes" id="UP000240481"/>
    </source>
</evidence>
<keyword evidence="3" id="KW-1185">Reference proteome</keyword>
<evidence type="ECO:0000313" key="2">
    <source>
        <dbReference type="EMBL" id="PSW19093.1"/>
    </source>
</evidence>
<reference evidence="2 3" key="1">
    <citation type="submission" date="2018-01" db="EMBL/GenBank/DDBJ databases">
        <title>Whole genome sequencing of Histamine producing bacteria.</title>
        <authorList>
            <person name="Butler K."/>
        </authorList>
    </citation>
    <scope>NUCLEOTIDE SEQUENCE [LARGE SCALE GENOMIC DNA]</scope>
    <source>
        <strain evidence="2 3">DSM 24669</strain>
    </source>
</reference>
<evidence type="ECO:0000256" key="1">
    <source>
        <dbReference type="SAM" id="SignalP"/>
    </source>
</evidence>
<organism evidence="2 3">
    <name type="scientific">Photobacterium swingsii</name>
    <dbReference type="NCBI Taxonomy" id="680026"/>
    <lineage>
        <taxon>Bacteria</taxon>
        <taxon>Pseudomonadati</taxon>
        <taxon>Pseudomonadota</taxon>
        <taxon>Gammaproteobacteria</taxon>
        <taxon>Vibrionales</taxon>
        <taxon>Vibrionaceae</taxon>
        <taxon>Photobacterium</taxon>
    </lineage>
</organism>
<dbReference type="STRING" id="680026.AB733_20115"/>
<dbReference type="Proteomes" id="UP000240481">
    <property type="component" value="Unassembled WGS sequence"/>
</dbReference>
<sequence>MNKFTLTAAAAAVAFAAAMPAQAATLLGVKVGADAWFTGGKTEVASNSVDAEDKTMGTFHIAFEHFIPLVPNARIRYSDVDNGTISFNQIDYTAYYEILDNDAVALDLGVVMSKFNAGEFAGKSFSEWQPAVYGAGEIGIPMTPVSAFGDLTYGTYDDTKTVDAQIGVKWTIPLVVDLNLRAGYRVMDHDFAFINGYNSVKVKNDGWFLGVEVDI</sequence>
<keyword evidence="1" id="KW-0732">Signal</keyword>
<dbReference type="EMBL" id="PYLZ01000021">
    <property type="protein sequence ID" value="PSW19093.1"/>
    <property type="molecule type" value="Genomic_DNA"/>
</dbReference>
<gene>
    <name evidence="2" type="ORF">C9I94_23775</name>
</gene>
<dbReference type="InterPro" id="IPR026387">
    <property type="entry name" value="OMP_w_GlyGly"/>
</dbReference>
<proteinExistence type="predicted"/>
<dbReference type="RefSeq" id="WP_048900393.1">
    <property type="nucleotide sequence ID" value="NZ_AP024852.1"/>
</dbReference>
<dbReference type="AlphaFoldDB" id="A0A0J8XUN5"/>
<dbReference type="NCBIfam" id="TIGR04219">
    <property type="entry name" value="OMP_w_GlyGly"/>
    <property type="match status" value="1"/>
</dbReference>
<accession>A0A0J8XUN5</accession>
<feature type="chain" id="PRO_5030009244" evidence="1">
    <location>
        <begin position="24"/>
        <end position="215"/>
    </location>
</feature>